<organism evidence="2 3">
    <name type="scientific">Agaribacillus aureus</name>
    <dbReference type="NCBI Taxonomy" id="3051825"/>
    <lineage>
        <taxon>Bacteria</taxon>
        <taxon>Pseudomonadati</taxon>
        <taxon>Bacteroidota</taxon>
        <taxon>Cytophagia</taxon>
        <taxon>Cytophagales</taxon>
        <taxon>Splendidivirgaceae</taxon>
        <taxon>Agaribacillus</taxon>
    </lineage>
</organism>
<dbReference type="EMBL" id="JAUJEB010000006">
    <property type="protein sequence ID" value="MDN5215131.1"/>
    <property type="molecule type" value="Genomic_DNA"/>
</dbReference>
<evidence type="ECO:0000256" key="1">
    <source>
        <dbReference type="SAM" id="MobiDB-lite"/>
    </source>
</evidence>
<accession>A0ABT8LD40</accession>
<name>A0ABT8LD40_9BACT</name>
<sequence length="103" mass="12430">METHNNQPFQKQEQGRSEKFEHQEKDHLLSLAAERYKIKKFKYATVMKNCHIHLSDDKHYYSVPYQYIGKKARFERVWQPPFGTKNDELISKSLVSKQDLQMR</sequence>
<proteinExistence type="predicted"/>
<feature type="compositionally biased region" description="Basic and acidic residues" evidence="1">
    <location>
        <begin position="13"/>
        <end position="24"/>
    </location>
</feature>
<keyword evidence="3" id="KW-1185">Reference proteome</keyword>
<reference evidence="2" key="1">
    <citation type="submission" date="2023-06" db="EMBL/GenBank/DDBJ databases">
        <title>Genomic of Agaribacillus aureum.</title>
        <authorList>
            <person name="Wang G."/>
        </authorList>
    </citation>
    <scope>NUCLEOTIDE SEQUENCE</scope>
    <source>
        <strain evidence="2">BMA12</strain>
    </source>
</reference>
<dbReference type="Proteomes" id="UP001172083">
    <property type="component" value="Unassembled WGS sequence"/>
</dbReference>
<gene>
    <name evidence="2" type="ORF">QQ020_23825</name>
</gene>
<evidence type="ECO:0000313" key="2">
    <source>
        <dbReference type="EMBL" id="MDN5215131.1"/>
    </source>
</evidence>
<feature type="compositionally biased region" description="Polar residues" evidence="1">
    <location>
        <begin position="1"/>
        <end position="12"/>
    </location>
</feature>
<evidence type="ECO:0000313" key="3">
    <source>
        <dbReference type="Proteomes" id="UP001172083"/>
    </source>
</evidence>
<dbReference type="RefSeq" id="WP_346760470.1">
    <property type="nucleotide sequence ID" value="NZ_JAUJEB010000006.1"/>
</dbReference>
<feature type="region of interest" description="Disordered" evidence="1">
    <location>
        <begin position="1"/>
        <end position="24"/>
    </location>
</feature>
<protein>
    <submittedName>
        <fullName evidence="2">Uncharacterized protein</fullName>
    </submittedName>
</protein>
<comment type="caution">
    <text evidence="2">The sequence shown here is derived from an EMBL/GenBank/DDBJ whole genome shotgun (WGS) entry which is preliminary data.</text>
</comment>